<dbReference type="SUPFAM" id="SSF54427">
    <property type="entry name" value="NTF2-like"/>
    <property type="match status" value="1"/>
</dbReference>
<reference evidence="2" key="1">
    <citation type="submission" date="2018-05" db="EMBL/GenBank/DDBJ databases">
        <authorList>
            <person name="Lanie J.A."/>
            <person name="Ng W.-L."/>
            <person name="Kazmierczak K.M."/>
            <person name="Andrzejewski T.M."/>
            <person name="Davidsen T.M."/>
            <person name="Wayne K.J."/>
            <person name="Tettelin H."/>
            <person name="Glass J.I."/>
            <person name="Rusch D."/>
            <person name="Podicherti R."/>
            <person name="Tsui H.-C.T."/>
            <person name="Winkler M.E."/>
        </authorList>
    </citation>
    <scope>NUCLEOTIDE SEQUENCE</scope>
</reference>
<dbReference type="AlphaFoldDB" id="A0A382RLQ0"/>
<evidence type="ECO:0000313" key="2">
    <source>
        <dbReference type="EMBL" id="SVC98566.1"/>
    </source>
</evidence>
<dbReference type="EMBL" id="UINC01122633">
    <property type="protein sequence ID" value="SVC98566.1"/>
    <property type="molecule type" value="Genomic_DNA"/>
</dbReference>
<feature type="domain" description="SnoaL-like" evidence="1">
    <location>
        <begin position="2"/>
        <end position="89"/>
    </location>
</feature>
<dbReference type="Gene3D" id="3.10.450.50">
    <property type="match status" value="1"/>
</dbReference>
<dbReference type="InterPro" id="IPR037401">
    <property type="entry name" value="SnoaL-like"/>
</dbReference>
<feature type="non-terminal residue" evidence="2">
    <location>
        <position position="1"/>
    </location>
</feature>
<dbReference type="InterPro" id="IPR032710">
    <property type="entry name" value="NTF2-like_dom_sf"/>
</dbReference>
<protein>
    <recommendedName>
        <fullName evidence="1">SnoaL-like domain-containing protein</fullName>
    </recommendedName>
</protein>
<accession>A0A382RLQ0</accession>
<sequence>LQFMTEDVIMRDVVGHPEAMRGHQSIIDFWGDFAGRLRVPVEDLYSSENGVVVLWMAYGRIPDDASENAGKWSCGEGMSRLEFKDGKVCLEVDYWHGSQGICDDWQEHFARRQAMPRRQRGAITGA</sequence>
<evidence type="ECO:0000259" key="1">
    <source>
        <dbReference type="Pfam" id="PF12680"/>
    </source>
</evidence>
<name>A0A382RLQ0_9ZZZZ</name>
<gene>
    <name evidence="2" type="ORF">METZ01_LOCUS351420</name>
</gene>
<organism evidence="2">
    <name type="scientific">marine metagenome</name>
    <dbReference type="NCBI Taxonomy" id="408172"/>
    <lineage>
        <taxon>unclassified sequences</taxon>
        <taxon>metagenomes</taxon>
        <taxon>ecological metagenomes</taxon>
    </lineage>
</organism>
<proteinExistence type="predicted"/>
<dbReference type="Pfam" id="PF12680">
    <property type="entry name" value="SnoaL_2"/>
    <property type="match status" value="1"/>
</dbReference>